<name>A0ACC0KAT6_CHOFU</name>
<proteinExistence type="predicted"/>
<reference evidence="1 2" key="1">
    <citation type="journal article" date="2022" name="Genome Biol. Evol.">
        <title>The Spruce Budworm Genome: Reconstructing the Evolutionary History of Antifreeze Proteins.</title>
        <authorList>
            <person name="Beliveau C."/>
            <person name="Gagne P."/>
            <person name="Picq S."/>
            <person name="Vernygora O."/>
            <person name="Keeling C.I."/>
            <person name="Pinkney K."/>
            <person name="Doucet D."/>
            <person name="Wen F."/>
            <person name="Johnston J.S."/>
            <person name="Maaroufi H."/>
            <person name="Boyle B."/>
            <person name="Laroche J."/>
            <person name="Dewar K."/>
            <person name="Juretic N."/>
            <person name="Blackburn G."/>
            <person name="Nisole A."/>
            <person name="Brunet B."/>
            <person name="Brandao M."/>
            <person name="Lumley L."/>
            <person name="Duan J."/>
            <person name="Quan G."/>
            <person name="Lucarotti C.J."/>
            <person name="Roe A.D."/>
            <person name="Sperling F.A.H."/>
            <person name="Levesque R.C."/>
            <person name="Cusson M."/>
        </authorList>
    </citation>
    <scope>NUCLEOTIDE SEQUENCE [LARGE SCALE GENOMIC DNA]</scope>
    <source>
        <strain evidence="1">Glfc:IPQL:Cfum</strain>
    </source>
</reference>
<evidence type="ECO:0000313" key="2">
    <source>
        <dbReference type="Proteomes" id="UP001064048"/>
    </source>
</evidence>
<accession>A0ACC0KAT6</accession>
<dbReference type="Proteomes" id="UP001064048">
    <property type="component" value="Chromosome 28"/>
</dbReference>
<comment type="caution">
    <text evidence="1">The sequence shown here is derived from an EMBL/GenBank/DDBJ whole genome shotgun (WGS) entry which is preliminary data.</text>
</comment>
<evidence type="ECO:0000313" key="1">
    <source>
        <dbReference type="EMBL" id="KAI8433171.1"/>
    </source>
</evidence>
<organism evidence="1 2">
    <name type="scientific">Choristoneura fumiferana</name>
    <name type="common">Spruce budworm moth</name>
    <name type="synonym">Archips fumiferana</name>
    <dbReference type="NCBI Taxonomy" id="7141"/>
    <lineage>
        <taxon>Eukaryota</taxon>
        <taxon>Metazoa</taxon>
        <taxon>Ecdysozoa</taxon>
        <taxon>Arthropoda</taxon>
        <taxon>Hexapoda</taxon>
        <taxon>Insecta</taxon>
        <taxon>Pterygota</taxon>
        <taxon>Neoptera</taxon>
        <taxon>Endopterygota</taxon>
        <taxon>Lepidoptera</taxon>
        <taxon>Glossata</taxon>
        <taxon>Ditrysia</taxon>
        <taxon>Tortricoidea</taxon>
        <taxon>Tortricidae</taxon>
        <taxon>Tortricinae</taxon>
        <taxon>Choristoneura</taxon>
    </lineage>
</organism>
<protein>
    <submittedName>
        <fullName evidence="1">Uncharacterized protein</fullName>
    </submittedName>
</protein>
<sequence length="311" mass="35463">MGKDVILINAGDAHRRLRDYRPTHMVINVLRHWVDQHFYDFEREPLLLARLKSFLESVDGRPMRKWSQAESEGAGVSHVFSRPPPRVISHVADPDRHYWHPLALHPLELARQLTLREFQLYRQERVGVMCRFLELGVALRELNNFNGVLCVAAAAGSASVYRLKATMQERLRSINPPCVPFFGMYLTNILHIEEGNRDFLPDSDNKLINFSKRRKVAEITGEIQQYQNQPYCLTVEPRTRVSGAGREDCTTINYGQLAEKVPHEEGRGSLVSPRLEPAPTTASSQLSLLDKGLALFDKAKLSFFHLPVTIL</sequence>
<keyword evidence="2" id="KW-1185">Reference proteome</keyword>
<gene>
    <name evidence="1" type="ORF">MSG28_015264</name>
</gene>
<dbReference type="EMBL" id="CM046128">
    <property type="protein sequence ID" value="KAI8433171.1"/>
    <property type="molecule type" value="Genomic_DNA"/>
</dbReference>